<dbReference type="AlphaFoldDB" id="W5TDR0"/>
<dbReference type="Proteomes" id="UP000019150">
    <property type="component" value="Chromosome"/>
</dbReference>
<evidence type="ECO:0000313" key="3">
    <source>
        <dbReference type="Proteomes" id="UP000019150"/>
    </source>
</evidence>
<evidence type="ECO:0000313" key="2">
    <source>
        <dbReference type="EMBL" id="AHH15361.1"/>
    </source>
</evidence>
<dbReference type="RefSeq" id="WP_337588426.1">
    <property type="nucleotide sequence ID" value="NZ_CP006850.1"/>
</dbReference>
<accession>W5TDR0</accession>
<dbReference type="NCBIfam" id="TIGR01550">
    <property type="entry name" value="DOC_P1"/>
    <property type="match status" value="1"/>
</dbReference>
<dbReference type="eggNOG" id="COG3654">
    <property type="taxonomic scope" value="Bacteria"/>
</dbReference>
<proteinExistence type="predicted"/>
<dbReference type="Pfam" id="PF02661">
    <property type="entry name" value="Fic"/>
    <property type="match status" value="1"/>
</dbReference>
<dbReference type="PANTHER" id="PTHR39426">
    <property type="entry name" value="HOMOLOGY TO DEATH-ON-CURING PROTEIN OF PHAGE P1"/>
    <property type="match status" value="1"/>
</dbReference>
<dbReference type="EMBL" id="CP006850">
    <property type="protein sequence ID" value="AHH15361.1"/>
    <property type="molecule type" value="Genomic_DNA"/>
</dbReference>
<dbReference type="InterPro" id="IPR006440">
    <property type="entry name" value="Doc"/>
</dbReference>
<organism evidence="2 3">
    <name type="scientific">Nocardia nova SH22a</name>
    <dbReference type="NCBI Taxonomy" id="1415166"/>
    <lineage>
        <taxon>Bacteria</taxon>
        <taxon>Bacillati</taxon>
        <taxon>Actinomycetota</taxon>
        <taxon>Actinomycetes</taxon>
        <taxon>Mycobacteriales</taxon>
        <taxon>Nocardiaceae</taxon>
        <taxon>Nocardia</taxon>
    </lineage>
</organism>
<dbReference type="PATRIC" id="fig|1415166.3.peg.560"/>
<dbReference type="SUPFAM" id="SSF140931">
    <property type="entry name" value="Fic-like"/>
    <property type="match status" value="1"/>
</dbReference>
<protein>
    <submittedName>
        <fullName evidence="2">Death-on-curing family protein</fullName>
    </submittedName>
</protein>
<reference evidence="2 3" key="1">
    <citation type="journal article" date="2014" name="Appl. Environ. Microbiol.">
        <title>Insights into the Microbial Degradation of Rubber and Gutta-Percha by Analysis of the Complete Genome of Nocardia nova SH22a.</title>
        <authorList>
            <person name="Luo Q."/>
            <person name="Hiessl S."/>
            <person name="Poehlein A."/>
            <person name="Daniel R."/>
            <person name="Steinbuchel A."/>
        </authorList>
    </citation>
    <scope>NUCLEOTIDE SEQUENCE [LARGE SCALE GENOMIC DNA]</scope>
    <source>
        <strain evidence="2">SH22a</strain>
    </source>
</reference>
<keyword evidence="3" id="KW-1185">Reference proteome</keyword>
<evidence type="ECO:0000259" key="1">
    <source>
        <dbReference type="PROSITE" id="PS51459"/>
    </source>
</evidence>
<dbReference type="STRING" id="1415166.NONO_c05480"/>
<dbReference type="InterPro" id="IPR003812">
    <property type="entry name" value="Fido"/>
</dbReference>
<gene>
    <name evidence="2" type="ORF">NONO_c05480</name>
</gene>
<dbReference type="HOGENOM" id="CLU_115697_5_1_11"/>
<dbReference type="InterPro" id="IPR036597">
    <property type="entry name" value="Fido-like_dom_sf"/>
</dbReference>
<dbReference type="Gene3D" id="1.20.120.1870">
    <property type="entry name" value="Fic/DOC protein, Fido domain"/>
    <property type="match status" value="1"/>
</dbReference>
<dbReference type="KEGG" id="nno:NONO_c05480"/>
<dbReference type="PROSITE" id="PS51459">
    <property type="entry name" value="FIDO"/>
    <property type="match status" value="1"/>
</dbReference>
<feature type="domain" description="Fido" evidence="1">
    <location>
        <begin position="1"/>
        <end position="122"/>
    </location>
</feature>
<dbReference type="InterPro" id="IPR053737">
    <property type="entry name" value="Type_II_TA_Toxin"/>
</dbReference>
<name>W5TDR0_9NOCA</name>
<dbReference type="PANTHER" id="PTHR39426:SF1">
    <property type="entry name" value="HOMOLOGY TO DEATH-ON-CURING PROTEIN OF PHAGE P1"/>
    <property type="match status" value="1"/>
</dbReference>
<sequence>MTDPSIYYLTMADLRVIAADAVGSYAVRDPGLLASAAARSQATVFGADAYPTIWEKAAALLHSIASNHPLIDGNKRLAISAAIVFLARNRIDVDRLDEDRTFDLMIEVAKGQLVEIADIAAQLAVALGHSL</sequence>
<dbReference type="GO" id="GO:0016301">
    <property type="term" value="F:kinase activity"/>
    <property type="evidence" value="ECO:0007669"/>
    <property type="project" value="InterPro"/>
</dbReference>